<dbReference type="GO" id="GO:0007064">
    <property type="term" value="P:mitotic sister chromatid cohesion"/>
    <property type="evidence" value="ECO:0007669"/>
    <property type="project" value="TreeGrafter"/>
</dbReference>
<dbReference type="STRING" id="930990.A0A067NCD1"/>
<dbReference type="SUPFAM" id="SSF55729">
    <property type="entry name" value="Acyl-CoA N-acyltransferases (Nat)"/>
    <property type="match status" value="1"/>
</dbReference>
<dbReference type="AlphaFoldDB" id="A0A067NCD1"/>
<dbReference type="FunCoup" id="A0A067NCD1">
    <property type="interactions" value="242"/>
</dbReference>
<reference evidence="5" key="1">
    <citation type="journal article" date="2014" name="Proc. Natl. Acad. Sci. U.S.A.">
        <title>Extensive sampling of basidiomycete genomes demonstrates inadequacy of the white-rot/brown-rot paradigm for wood decay fungi.</title>
        <authorList>
            <person name="Riley R."/>
            <person name="Salamov A.A."/>
            <person name="Brown D.W."/>
            <person name="Nagy L.G."/>
            <person name="Floudas D."/>
            <person name="Held B.W."/>
            <person name="Levasseur A."/>
            <person name="Lombard V."/>
            <person name="Morin E."/>
            <person name="Otillar R."/>
            <person name="Lindquist E.A."/>
            <person name="Sun H."/>
            <person name="LaButti K.M."/>
            <person name="Schmutz J."/>
            <person name="Jabbour D."/>
            <person name="Luo H."/>
            <person name="Baker S.E."/>
            <person name="Pisabarro A.G."/>
            <person name="Walton J.D."/>
            <person name="Blanchette R.A."/>
            <person name="Henrissat B."/>
            <person name="Martin F."/>
            <person name="Cullen D."/>
            <person name="Hibbett D.S."/>
            <person name="Grigoriev I.V."/>
        </authorList>
    </citation>
    <scope>NUCLEOTIDE SEQUENCE [LARGE SCALE GENOMIC DNA]</scope>
    <source>
        <strain evidence="5">FD-172 SS1</strain>
    </source>
</reference>
<dbReference type="FunFam" id="3.40.630.30:FF:000006">
    <property type="entry name" value="Putative n-alpha-acetyltransferase 50"/>
    <property type="match status" value="1"/>
</dbReference>
<feature type="domain" description="N-acetyltransferase" evidence="3">
    <location>
        <begin position="7"/>
        <end position="163"/>
    </location>
</feature>
<dbReference type="CDD" id="cd04301">
    <property type="entry name" value="NAT_SF"/>
    <property type="match status" value="1"/>
</dbReference>
<evidence type="ECO:0000256" key="2">
    <source>
        <dbReference type="ARBA" id="ARBA00023315"/>
    </source>
</evidence>
<evidence type="ECO:0000256" key="1">
    <source>
        <dbReference type="ARBA" id="ARBA00022679"/>
    </source>
</evidence>
<sequence length="167" mass="19039">MRTPPRISLSSITPSNLGTLRKLNSVIFPVKYSERFYKDVLLPEAEDFCKLVYYNDLPVGTICCRIERSGPEGEAKLYIMTMGVLAPYRSRSLGSEALKQILASAASSQKPKITHVYLHVQVSNDGAKRFYERQGFVELKKEEGYYKKIEPRDAWVLERKTWSDAPA</sequence>
<dbReference type="PANTHER" id="PTHR42919:SF8">
    <property type="entry name" value="N-ALPHA-ACETYLTRANSFERASE 50"/>
    <property type="match status" value="1"/>
</dbReference>
<accession>A0A067NCD1</accession>
<dbReference type="EMBL" id="KL198016">
    <property type="protein sequence ID" value="KDQ21426.1"/>
    <property type="molecule type" value="Genomic_DNA"/>
</dbReference>
<proteinExistence type="predicted"/>
<dbReference type="Gene3D" id="3.40.630.30">
    <property type="match status" value="1"/>
</dbReference>
<dbReference type="InterPro" id="IPR000182">
    <property type="entry name" value="GNAT_dom"/>
</dbReference>
<protein>
    <recommendedName>
        <fullName evidence="3">N-acetyltransferase domain-containing protein</fullName>
    </recommendedName>
</protein>
<organism evidence="4 5">
    <name type="scientific">Botryobasidium botryosum (strain FD-172 SS1)</name>
    <dbReference type="NCBI Taxonomy" id="930990"/>
    <lineage>
        <taxon>Eukaryota</taxon>
        <taxon>Fungi</taxon>
        <taxon>Dikarya</taxon>
        <taxon>Basidiomycota</taxon>
        <taxon>Agaricomycotina</taxon>
        <taxon>Agaricomycetes</taxon>
        <taxon>Cantharellales</taxon>
        <taxon>Botryobasidiaceae</taxon>
        <taxon>Botryobasidium</taxon>
    </lineage>
</organism>
<dbReference type="HOGENOM" id="CLU_013985_5_3_1"/>
<keyword evidence="5" id="KW-1185">Reference proteome</keyword>
<name>A0A067NCD1_BOTB1</name>
<evidence type="ECO:0000313" key="4">
    <source>
        <dbReference type="EMBL" id="KDQ21426.1"/>
    </source>
</evidence>
<evidence type="ECO:0000259" key="3">
    <source>
        <dbReference type="PROSITE" id="PS51186"/>
    </source>
</evidence>
<dbReference type="GO" id="GO:0016747">
    <property type="term" value="F:acyltransferase activity, transferring groups other than amino-acyl groups"/>
    <property type="evidence" value="ECO:0007669"/>
    <property type="project" value="InterPro"/>
</dbReference>
<evidence type="ECO:0000313" key="5">
    <source>
        <dbReference type="Proteomes" id="UP000027195"/>
    </source>
</evidence>
<keyword evidence="1" id="KW-0808">Transferase</keyword>
<dbReference type="InterPro" id="IPR016181">
    <property type="entry name" value="Acyl_CoA_acyltransferase"/>
</dbReference>
<dbReference type="Pfam" id="PF00583">
    <property type="entry name" value="Acetyltransf_1"/>
    <property type="match status" value="1"/>
</dbReference>
<dbReference type="GO" id="GO:0031415">
    <property type="term" value="C:NatA complex"/>
    <property type="evidence" value="ECO:0007669"/>
    <property type="project" value="TreeGrafter"/>
</dbReference>
<keyword evidence="2" id="KW-0012">Acyltransferase</keyword>
<dbReference type="Proteomes" id="UP000027195">
    <property type="component" value="Unassembled WGS sequence"/>
</dbReference>
<dbReference type="OrthoDB" id="47374at2759"/>
<dbReference type="InterPro" id="IPR051556">
    <property type="entry name" value="N-term/lysine_N-AcTrnsfr"/>
</dbReference>
<dbReference type="PANTHER" id="PTHR42919">
    <property type="entry name" value="N-ALPHA-ACETYLTRANSFERASE"/>
    <property type="match status" value="1"/>
</dbReference>
<dbReference type="InParanoid" id="A0A067NCD1"/>
<dbReference type="PROSITE" id="PS51186">
    <property type="entry name" value="GNAT"/>
    <property type="match status" value="1"/>
</dbReference>
<gene>
    <name evidence="4" type="ORF">BOTBODRAFT_25866</name>
</gene>